<name>A0A347VQM9_9HELI</name>
<sequence length="190" mass="22398">MNIWEEWRDENSPMGFKKGLNVEERKRLVKDGYSIILDDINSVLAQDDRIKYKKEYRYYTEIEFNTTGYSSIDETGHLILIIYKDVNVAEIYKKKIGESAEDYPNEITMRLLKMSAQDSYPDTIQYDLGDTIEIKSNGNTYPHEIQDIDYTFLCVLHFSNNIILVSLDFNIYYFRQVGKDVYFINVPFAT</sequence>
<proteinExistence type="predicted"/>
<dbReference type="EMBL" id="JRMP02000030">
    <property type="protein sequence ID" value="TLD91649.1"/>
    <property type="molecule type" value="Genomic_DNA"/>
</dbReference>
<protein>
    <submittedName>
        <fullName evidence="2">Uncharacterized protein</fullName>
    </submittedName>
</protein>
<dbReference type="RefSeq" id="WP_034571671.1">
    <property type="nucleotide sequence ID" value="NZ_JRMP02000030.1"/>
</dbReference>
<dbReference type="EMBL" id="QBIU01000002">
    <property type="protein sequence ID" value="MWV70088.1"/>
    <property type="molecule type" value="Genomic_DNA"/>
</dbReference>
<accession>A0A347VQM9</accession>
<evidence type="ECO:0000313" key="4">
    <source>
        <dbReference type="Proteomes" id="UP000477070"/>
    </source>
</evidence>
<gene>
    <name evidence="1" type="ORF">DCO61_08780</name>
    <name evidence="2" type="ORF">LS64_011490</name>
</gene>
<reference evidence="2 3" key="1">
    <citation type="journal article" date="2014" name="Genome Announc.">
        <title>Draft genome sequences of eight enterohepatic helicobacter species isolated from both laboratory and wild rodents.</title>
        <authorList>
            <person name="Sheh A."/>
            <person name="Shen Z."/>
            <person name="Fox J.G."/>
        </authorList>
    </citation>
    <scope>NUCLEOTIDE SEQUENCE [LARGE SCALE GENOMIC DNA]</scope>
    <source>
        <strain evidence="2 3">MIT 97-6194</strain>
    </source>
</reference>
<comment type="caution">
    <text evidence="2">The sequence shown here is derived from an EMBL/GenBank/DDBJ whole genome shotgun (WGS) entry which is preliminary data.</text>
</comment>
<dbReference type="OrthoDB" id="5330555at2"/>
<dbReference type="Proteomes" id="UP000477070">
    <property type="component" value="Unassembled WGS sequence"/>
</dbReference>
<evidence type="ECO:0000313" key="3">
    <source>
        <dbReference type="Proteomes" id="UP000029714"/>
    </source>
</evidence>
<reference evidence="2" key="3">
    <citation type="submission" date="2018-04" db="EMBL/GenBank/DDBJ databases">
        <authorList>
            <person name="Sheh A."/>
            <person name="Shen Z."/>
            <person name="Mannion A.J."/>
            <person name="Fox J.G."/>
        </authorList>
    </citation>
    <scope>NUCLEOTIDE SEQUENCE</scope>
    <source>
        <strain evidence="2">MIT 97-6194</strain>
    </source>
</reference>
<dbReference type="Proteomes" id="UP000029714">
    <property type="component" value="Unassembled WGS sequence"/>
</dbReference>
<keyword evidence="3" id="KW-1185">Reference proteome</keyword>
<dbReference type="AlphaFoldDB" id="A0A347VQM9"/>
<organism evidence="2 3">
    <name type="scientific">Helicobacter saguini</name>
    <dbReference type="NCBI Taxonomy" id="1548018"/>
    <lineage>
        <taxon>Bacteria</taxon>
        <taxon>Pseudomonadati</taxon>
        <taxon>Campylobacterota</taxon>
        <taxon>Epsilonproteobacteria</taxon>
        <taxon>Campylobacterales</taxon>
        <taxon>Helicobacteraceae</taxon>
        <taxon>Helicobacter</taxon>
    </lineage>
</organism>
<evidence type="ECO:0000313" key="2">
    <source>
        <dbReference type="EMBL" id="TLD91649.1"/>
    </source>
</evidence>
<reference evidence="1 4" key="4">
    <citation type="submission" date="2019-12" db="EMBL/GenBank/DDBJ databases">
        <title>Multi-Generational Helicobacter saguini Isolates.</title>
        <authorList>
            <person name="Mannion A."/>
            <person name="Shen Z."/>
            <person name="Fox J.G."/>
        </authorList>
    </citation>
    <scope>NUCLEOTIDE SEQUENCE [LARGE SCALE GENOMIC DNA]</scope>
    <source>
        <strain evidence="1">16-048</strain>
        <strain evidence="4">16-048 (F4)</strain>
    </source>
</reference>
<reference evidence="2 3" key="2">
    <citation type="journal article" date="2016" name="Infect. Immun.">
        <title>Helicobacter saguini, a Novel Helicobacter Isolated from Cotton-Top Tamarins with Ulcerative Colitis, Has Proinflammatory Properties and Induces Typhlocolitis and Dysplasia in Gnotobiotic IL-10-/- Mice.</title>
        <authorList>
            <person name="Shen Z."/>
            <person name="Mannion A."/>
            <person name="Whary M.T."/>
            <person name="Muthupalani S."/>
            <person name="Sheh A."/>
            <person name="Feng Y."/>
            <person name="Gong G."/>
            <person name="Vandamme P."/>
            <person name="Holcombe H.R."/>
            <person name="Paster B.J."/>
            <person name="Fox J.G."/>
        </authorList>
    </citation>
    <scope>NUCLEOTIDE SEQUENCE [LARGE SCALE GENOMIC DNA]</scope>
    <source>
        <strain evidence="2 3">MIT 97-6194</strain>
    </source>
</reference>
<evidence type="ECO:0000313" key="1">
    <source>
        <dbReference type="EMBL" id="MWV70088.1"/>
    </source>
</evidence>